<protein>
    <recommendedName>
        <fullName evidence="3">XRE family transcriptional regulator</fullName>
    </recommendedName>
</protein>
<dbReference type="AlphaFoldDB" id="A0ABD7M9D2"/>
<sequence length="144" mass="16574">MVGAPFTGLLRSYVDGMAEKFGWRPNDYLENPRAFGKEDTSPAWRETWFDGTVIQDDPRHHDRQIAAKIQHLVAIEVTRAARLRDETLADVSKHTRMGADQFRRLMRGEGPMQVVDFATFRRVYHVDFGINPDPGLANIRETKF</sequence>
<dbReference type="EMBL" id="FRCE01000011">
    <property type="protein sequence ID" value="SHL77840.1"/>
    <property type="molecule type" value="Genomic_DNA"/>
</dbReference>
<evidence type="ECO:0008006" key="3">
    <source>
        <dbReference type="Google" id="ProtNLM"/>
    </source>
</evidence>
<proteinExistence type="predicted"/>
<organism evidence="1 2">
    <name type="scientific">Micrococcus luteus</name>
    <name type="common">Micrococcus lysodeikticus</name>
    <dbReference type="NCBI Taxonomy" id="1270"/>
    <lineage>
        <taxon>Bacteria</taxon>
        <taxon>Bacillati</taxon>
        <taxon>Actinomycetota</taxon>
        <taxon>Actinomycetes</taxon>
        <taxon>Micrococcales</taxon>
        <taxon>Micrococcaceae</taxon>
        <taxon>Micrococcus</taxon>
    </lineage>
</organism>
<evidence type="ECO:0000313" key="1">
    <source>
        <dbReference type="EMBL" id="SHL77840.1"/>
    </source>
</evidence>
<reference evidence="1 2" key="1">
    <citation type="submission" date="2016-11" db="EMBL/GenBank/DDBJ databases">
        <authorList>
            <person name="Varghese N."/>
            <person name="Submissions S."/>
        </authorList>
    </citation>
    <scope>NUCLEOTIDE SEQUENCE [LARGE SCALE GENOMIC DNA]</scope>
    <source>
        <strain evidence="1 2">VTM4R57</strain>
    </source>
</reference>
<gene>
    <name evidence="1" type="ORF">SAMN04487849_1116</name>
</gene>
<comment type="caution">
    <text evidence="1">The sequence shown here is derived from an EMBL/GenBank/DDBJ whole genome shotgun (WGS) entry which is preliminary data.</text>
</comment>
<accession>A0ABD7M9D2</accession>
<evidence type="ECO:0000313" key="2">
    <source>
        <dbReference type="Proteomes" id="UP000184253"/>
    </source>
</evidence>
<name>A0ABD7M9D2_MICLU</name>
<dbReference type="Proteomes" id="UP000184253">
    <property type="component" value="Unassembled WGS sequence"/>
</dbReference>